<gene>
    <name evidence="1" type="ORF">BpHYR1_015996</name>
</gene>
<protein>
    <submittedName>
        <fullName evidence="1">Uncharacterized protein</fullName>
    </submittedName>
</protein>
<reference evidence="1 2" key="1">
    <citation type="journal article" date="2018" name="Sci. Rep.">
        <title>Genomic signatures of local adaptation to the degree of environmental predictability in rotifers.</title>
        <authorList>
            <person name="Franch-Gras L."/>
            <person name="Hahn C."/>
            <person name="Garcia-Roger E.M."/>
            <person name="Carmona M.J."/>
            <person name="Serra M."/>
            <person name="Gomez A."/>
        </authorList>
    </citation>
    <scope>NUCLEOTIDE SEQUENCE [LARGE SCALE GENOMIC DNA]</scope>
    <source>
        <strain evidence="1">HYR1</strain>
    </source>
</reference>
<dbReference type="Proteomes" id="UP000276133">
    <property type="component" value="Unassembled WGS sequence"/>
</dbReference>
<dbReference type="AlphaFoldDB" id="A0A3M7PB77"/>
<evidence type="ECO:0000313" key="2">
    <source>
        <dbReference type="Proteomes" id="UP000276133"/>
    </source>
</evidence>
<keyword evidence="2" id="KW-1185">Reference proteome</keyword>
<sequence length="62" mass="7349">MGSLHYIEDLDCQDFYPLYKYKNINCSKTHSVLISVMMMFGIFIYQKCYLQACSFFLATEKI</sequence>
<evidence type="ECO:0000313" key="1">
    <source>
        <dbReference type="EMBL" id="RMZ96219.1"/>
    </source>
</evidence>
<name>A0A3M7PB77_BRAPC</name>
<dbReference type="EMBL" id="REGN01012295">
    <property type="protein sequence ID" value="RMZ96219.1"/>
    <property type="molecule type" value="Genomic_DNA"/>
</dbReference>
<comment type="caution">
    <text evidence="1">The sequence shown here is derived from an EMBL/GenBank/DDBJ whole genome shotgun (WGS) entry which is preliminary data.</text>
</comment>
<proteinExistence type="predicted"/>
<accession>A0A3M7PB77</accession>
<organism evidence="1 2">
    <name type="scientific">Brachionus plicatilis</name>
    <name type="common">Marine rotifer</name>
    <name type="synonym">Brachionus muelleri</name>
    <dbReference type="NCBI Taxonomy" id="10195"/>
    <lineage>
        <taxon>Eukaryota</taxon>
        <taxon>Metazoa</taxon>
        <taxon>Spiralia</taxon>
        <taxon>Gnathifera</taxon>
        <taxon>Rotifera</taxon>
        <taxon>Eurotatoria</taxon>
        <taxon>Monogononta</taxon>
        <taxon>Pseudotrocha</taxon>
        <taxon>Ploima</taxon>
        <taxon>Brachionidae</taxon>
        <taxon>Brachionus</taxon>
    </lineage>
</organism>